<dbReference type="EMBL" id="JAAMOB010000018">
    <property type="protein sequence ID" value="KAF4101421.1"/>
    <property type="molecule type" value="Genomic_DNA"/>
</dbReference>
<comment type="caution">
    <text evidence="2">The sequence shown here is derived from an EMBL/GenBank/DDBJ whole genome shotgun (WGS) entry which is preliminary data.</text>
</comment>
<evidence type="ECO:0000313" key="2">
    <source>
        <dbReference type="EMBL" id="KAF4101421.1"/>
    </source>
</evidence>
<sequence length="97" mass="11077">MLRFFYPECCSERKLSLLTLKLRAVHPISITAQAERTRSADGREQAVETAKMAMRRGLSDKTSLKRRILTTRMASNSSDERADRNGGNMESEQLDER</sequence>
<feature type="region of interest" description="Disordered" evidence="1">
    <location>
        <begin position="70"/>
        <end position="97"/>
    </location>
</feature>
<organism evidence="2 3">
    <name type="scientific">Onychostoma macrolepis</name>
    <dbReference type="NCBI Taxonomy" id="369639"/>
    <lineage>
        <taxon>Eukaryota</taxon>
        <taxon>Metazoa</taxon>
        <taxon>Chordata</taxon>
        <taxon>Craniata</taxon>
        <taxon>Vertebrata</taxon>
        <taxon>Euteleostomi</taxon>
        <taxon>Actinopterygii</taxon>
        <taxon>Neopterygii</taxon>
        <taxon>Teleostei</taxon>
        <taxon>Ostariophysi</taxon>
        <taxon>Cypriniformes</taxon>
        <taxon>Cyprinidae</taxon>
        <taxon>Acrossocheilinae</taxon>
        <taxon>Onychostoma</taxon>
    </lineage>
</organism>
<accession>A0A7J6C2Z4</accession>
<evidence type="ECO:0000256" key="1">
    <source>
        <dbReference type="SAM" id="MobiDB-lite"/>
    </source>
</evidence>
<protein>
    <submittedName>
        <fullName evidence="2">Uncharacterized protein</fullName>
    </submittedName>
</protein>
<keyword evidence="3" id="KW-1185">Reference proteome</keyword>
<dbReference type="Proteomes" id="UP000579812">
    <property type="component" value="Unassembled WGS sequence"/>
</dbReference>
<name>A0A7J6C2Z4_9TELE</name>
<gene>
    <name evidence="2" type="ORF">G5714_017853</name>
</gene>
<dbReference type="AlphaFoldDB" id="A0A7J6C2Z4"/>
<proteinExistence type="predicted"/>
<reference evidence="2 3" key="1">
    <citation type="submission" date="2020-04" db="EMBL/GenBank/DDBJ databases">
        <title>Chromosome-level genome assembly of a cyprinid fish Onychostoma macrolepis by integration of Nanopore Sequencing, Bionano and Hi-C technology.</title>
        <authorList>
            <person name="Wang D."/>
        </authorList>
    </citation>
    <scope>NUCLEOTIDE SEQUENCE [LARGE SCALE GENOMIC DNA]</scope>
    <source>
        <strain evidence="2">SWU-2019</strain>
        <tissue evidence="2">Muscle</tissue>
    </source>
</reference>
<evidence type="ECO:0000313" key="3">
    <source>
        <dbReference type="Proteomes" id="UP000579812"/>
    </source>
</evidence>